<keyword evidence="3" id="KW-1185">Reference proteome</keyword>
<dbReference type="SUPFAM" id="SSF54637">
    <property type="entry name" value="Thioesterase/thiol ester dehydrase-isomerase"/>
    <property type="match status" value="1"/>
</dbReference>
<dbReference type="RefSeq" id="WP_027009868.1">
    <property type="nucleotide sequence ID" value="NZ_CP091521.1"/>
</dbReference>
<sequence length="151" mass="17234">MAEHVYLHHETVLTVPFFDVDAMEMAWHGNYVKYFEIARCALLDHIRHNYNDMRETGYTWPIVRLEIKYLRPARFGQQLRVACAVAEYESCLKIRYTIRDAADGTLLTRGFTMQAAVHTATGELQLQTPAAWQRAVRACAGFRGTGAHGQS</sequence>
<dbReference type="EC" id="3.1.2.-" evidence="2"/>
<dbReference type="GO" id="GO:0047617">
    <property type="term" value="F:fatty acyl-CoA hydrolase activity"/>
    <property type="evidence" value="ECO:0007669"/>
    <property type="project" value="TreeGrafter"/>
</dbReference>
<name>A0A8T9MWS2_9NEIS</name>
<dbReference type="Gene3D" id="3.10.129.10">
    <property type="entry name" value="Hotdog Thioesterase"/>
    <property type="match status" value="1"/>
</dbReference>
<accession>A0A8T9MWS2</accession>
<proteinExistence type="predicted"/>
<reference evidence="2" key="1">
    <citation type="journal article" date="2022" name="Res Sq">
        <title>Evolution of multicellular longitudinally dividing oral cavity symbionts (Neisseriaceae).</title>
        <authorList>
            <person name="Nyongesa S."/>
            <person name="Weber P."/>
            <person name="Bernet E."/>
            <person name="Pullido F."/>
            <person name="Nieckarz M."/>
            <person name="Delaby M."/>
            <person name="Nieves C."/>
            <person name="Viehboeck T."/>
            <person name="Krause N."/>
            <person name="Rivera-Millot A."/>
            <person name="Nakamura A."/>
            <person name="Vischer N."/>
            <person name="VanNieuwenhze M."/>
            <person name="Brun Y."/>
            <person name="Cava F."/>
            <person name="Bulgheresi S."/>
            <person name="Veyrier F."/>
        </authorList>
    </citation>
    <scope>NUCLEOTIDE SEQUENCE</scope>
    <source>
        <strain evidence="2">17694</strain>
    </source>
</reference>
<dbReference type="Pfam" id="PF13279">
    <property type="entry name" value="4HBT_2"/>
    <property type="match status" value="1"/>
</dbReference>
<gene>
    <name evidence="2" type="ORF">LVJ77_10570</name>
</gene>
<organism evidence="2 3">
    <name type="scientific">Conchiformibius kuhniae</name>
    <dbReference type="NCBI Taxonomy" id="211502"/>
    <lineage>
        <taxon>Bacteria</taxon>
        <taxon>Pseudomonadati</taxon>
        <taxon>Pseudomonadota</taxon>
        <taxon>Betaproteobacteria</taxon>
        <taxon>Neisseriales</taxon>
        <taxon>Neisseriaceae</taxon>
        <taxon>Conchiformibius</taxon>
    </lineage>
</organism>
<dbReference type="KEGG" id="ckh:LVJ77_10570"/>
<dbReference type="InterPro" id="IPR006684">
    <property type="entry name" value="YbgC/YbaW"/>
</dbReference>
<dbReference type="InterPro" id="IPR029069">
    <property type="entry name" value="HotDog_dom_sf"/>
</dbReference>
<dbReference type="AlphaFoldDB" id="A0A8T9MWS2"/>
<dbReference type="PIRSF" id="PIRSF003230">
    <property type="entry name" value="YbgC"/>
    <property type="match status" value="1"/>
</dbReference>
<protein>
    <submittedName>
        <fullName evidence="2">Acyl-CoA thioesterase</fullName>
        <ecNumber evidence="2">3.1.2.-</ecNumber>
    </submittedName>
</protein>
<evidence type="ECO:0000313" key="3">
    <source>
        <dbReference type="Proteomes" id="UP000831534"/>
    </source>
</evidence>
<keyword evidence="1 2" id="KW-0378">Hydrolase</keyword>
<evidence type="ECO:0000256" key="1">
    <source>
        <dbReference type="ARBA" id="ARBA00022801"/>
    </source>
</evidence>
<reference evidence="2" key="2">
    <citation type="submission" date="2024-09" db="EMBL/GenBank/DDBJ databases">
        <authorList>
            <person name="Veyrier F.J."/>
        </authorList>
    </citation>
    <scope>NUCLEOTIDE SEQUENCE</scope>
    <source>
        <strain evidence="2">17694</strain>
    </source>
</reference>
<dbReference type="CDD" id="cd00586">
    <property type="entry name" value="4HBT"/>
    <property type="match status" value="1"/>
</dbReference>
<dbReference type="Proteomes" id="UP000831534">
    <property type="component" value="Chromosome"/>
</dbReference>
<evidence type="ECO:0000313" key="2">
    <source>
        <dbReference type="EMBL" id="UOP04642.2"/>
    </source>
</evidence>
<dbReference type="EMBL" id="CP091521">
    <property type="protein sequence ID" value="UOP04642.2"/>
    <property type="molecule type" value="Genomic_DNA"/>
</dbReference>